<reference evidence="2 3" key="1">
    <citation type="submission" date="2016-10" db="EMBL/GenBank/DDBJ databases">
        <authorList>
            <person name="de Groot N.N."/>
        </authorList>
    </citation>
    <scope>NUCLEOTIDE SEQUENCE [LARGE SCALE GENOMIC DNA]</scope>
    <source>
        <strain evidence="2 3">DSM 2872</strain>
    </source>
</reference>
<organism evidence="2 3">
    <name type="scientific">Selenomonas ruminantium</name>
    <dbReference type="NCBI Taxonomy" id="971"/>
    <lineage>
        <taxon>Bacteria</taxon>
        <taxon>Bacillati</taxon>
        <taxon>Bacillota</taxon>
        <taxon>Negativicutes</taxon>
        <taxon>Selenomonadales</taxon>
        <taxon>Selenomonadaceae</taxon>
        <taxon>Selenomonas</taxon>
    </lineage>
</organism>
<evidence type="ECO:0000313" key="2">
    <source>
        <dbReference type="EMBL" id="SEA23426.1"/>
    </source>
</evidence>
<dbReference type="PANTHER" id="PTHR34203">
    <property type="entry name" value="METHYLTRANSFERASE, FKBM FAMILY PROTEIN"/>
    <property type="match status" value="1"/>
</dbReference>
<dbReference type="RefSeq" id="WP_074672998.1">
    <property type="nucleotide sequence ID" value="NZ_FNQG01000011.1"/>
</dbReference>
<dbReference type="NCBIfam" id="TIGR01444">
    <property type="entry name" value="fkbM_fam"/>
    <property type="match status" value="1"/>
</dbReference>
<dbReference type="Gene3D" id="3.40.50.720">
    <property type="entry name" value="NAD(P)-binding Rossmann-like Domain"/>
    <property type="match status" value="1"/>
</dbReference>
<dbReference type="InterPro" id="IPR029063">
    <property type="entry name" value="SAM-dependent_MTases_sf"/>
</dbReference>
<evidence type="ECO:0000259" key="1">
    <source>
        <dbReference type="Pfam" id="PF05050"/>
    </source>
</evidence>
<dbReference type="GO" id="GO:0008168">
    <property type="term" value="F:methyltransferase activity"/>
    <property type="evidence" value="ECO:0007669"/>
    <property type="project" value="UniProtKB-KW"/>
</dbReference>
<dbReference type="AlphaFoldDB" id="A0A1H3ZI42"/>
<dbReference type="InterPro" id="IPR052514">
    <property type="entry name" value="SAM-dependent_MTase"/>
</dbReference>
<name>A0A1H3ZI42_SELRU</name>
<accession>A0A1H3ZI42</accession>
<dbReference type="PANTHER" id="PTHR34203:SF15">
    <property type="entry name" value="SLL1173 PROTEIN"/>
    <property type="match status" value="1"/>
</dbReference>
<keyword evidence="2" id="KW-0489">Methyltransferase</keyword>
<dbReference type="InterPro" id="IPR006342">
    <property type="entry name" value="FkbM_mtfrase"/>
</dbReference>
<dbReference type="Proteomes" id="UP000183469">
    <property type="component" value="Unassembled WGS sequence"/>
</dbReference>
<dbReference type="GO" id="GO:0032259">
    <property type="term" value="P:methylation"/>
    <property type="evidence" value="ECO:0007669"/>
    <property type="project" value="UniProtKB-KW"/>
</dbReference>
<gene>
    <name evidence="2" type="ORF">SAMN05660648_02446</name>
</gene>
<evidence type="ECO:0000313" key="3">
    <source>
        <dbReference type="Proteomes" id="UP000183469"/>
    </source>
</evidence>
<proteinExistence type="predicted"/>
<protein>
    <submittedName>
        <fullName evidence="2">Methyltransferase, FkbM family</fullName>
    </submittedName>
</protein>
<feature type="domain" description="Methyltransferase FkbM" evidence="1">
    <location>
        <begin position="189"/>
        <end position="330"/>
    </location>
</feature>
<dbReference type="Gene3D" id="3.40.50.150">
    <property type="entry name" value="Vaccinia Virus protein VP39"/>
    <property type="match status" value="1"/>
</dbReference>
<sequence>MQDEWQQFFRDRKLILWGTSIGARQAVKLLDECGLKKNILAYVDNAKEKWGTNIGNVSVLSPSELFGLIKMYNNAVVCITSIFYDQISTQIRSLGVSAPIYVFLWYNPCELKSGCKYDAEEKRKISSCYDLKDEYTSELIEKILDGGLLNARTFGSLEKYKGAGGVDAYFYESSMQKLVEEEPVLTLLDVGTYDGLSVKQMENVFGARLKIVHAFEPSADNFAIMQKNLENRQDTFLYKLALSDMPSEAVFTAAGPFFRLSVQDDKVGAKSIECAVLDNLDLLIEGRPILKLDVEGMEMKALRGAENFIRQYRPILVVCVYHRDDDIAEIPHYVKSLVPDYKAYLRGGMHTVAYFI</sequence>
<keyword evidence="2" id="KW-0808">Transferase</keyword>
<dbReference type="EMBL" id="FNQG01000011">
    <property type="protein sequence ID" value="SEA23426.1"/>
    <property type="molecule type" value="Genomic_DNA"/>
</dbReference>
<dbReference type="Pfam" id="PF05050">
    <property type="entry name" value="Methyltransf_21"/>
    <property type="match status" value="1"/>
</dbReference>
<dbReference type="SUPFAM" id="SSF53335">
    <property type="entry name" value="S-adenosyl-L-methionine-dependent methyltransferases"/>
    <property type="match status" value="1"/>
</dbReference>